<evidence type="ECO:0000256" key="7">
    <source>
        <dbReference type="ARBA" id="ARBA00023212"/>
    </source>
</evidence>
<accession>A0A7S3YKY0</accession>
<evidence type="ECO:0000256" key="5">
    <source>
        <dbReference type="ARBA" id="ARBA00022771"/>
    </source>
</evidence>
<gene>
    <name evidence="14" type="ORF">LGLO00237_LOCUS7149</name>
</gene>
<dbReference type="InterPro" id="IPR035892">
    <property type="entry name" value="C2_domain_sf"/>
</dbReference>
<evidence type="ECO:0000256" key="9">
    <source>
        <dbReference type="SAM" id="MobiDB-lite"/>
    </source>
</evidence>
<dbReference type="GO" id="GO:0005856">
    <property type="term" value="C:cytoskeleton"/>
    <property type="evidence" value="ECO:0007669"/>
    <property type="project" value="UniProtKB-SubCell"/>
</dbReference>
<evidence type="ECO:0000259" key="10">
    <source>
        <dbReference type="PROSITE" id="PS50003"/>
    </source>
</evidence>
<dbReference type="Gene3D" id="2.30.29.30">
    <property type="entry name" value="Pleckstrin-homology domain (PH domain)/Phosphotyrosine-binding domain (PTB)"/>
    <property type="match status" value="1"/>
</dbReference>
<dbReference type="SMART" id="SM00239">
    <property type="entry name" value="C2"/>
    <property type="match status" value="1"/>
</dbReference>
<evidence type="ECO:0000256" key="6">
    <source>
        <dbReference type="ARBA" id="ARBA00022833"/>
    </source>
</evidence>
<feature type="compositionally biased region" description="Basic residues" evidence="9">
    <location>
        <begin position="694"/>
        <end position="705"/>
    </location>
</feature>
<keyword evidence="7" id="KW-0206">Cytoskeleton</keyword>
<evidence type="ECO:0000256" key="2">
    <source>
        <dbReference type="ARBA" id="ARBA00022490"/>
    </source>
</evidence>
<evidence type="ECO:0000259" key="11">
    <source>
        <dbReference type="PROSITE" id="PS50004"/>
    </source>
</evidence>
<dbReference type="EMBL" id="HBIV01009444">
    <property type="protein sequence ID" value="CAE0654905.1"/>
    <property type="molecule type" value="Transcribed_RNA"/>
</dbReference>
<protein>
    <submittedName>
        <fullName evidence="14">Uncharacterized protein</fullName>
    </submittedName>
</protein>
<dbReference type="InterPro" id="IPR011993">
    <property type="entry name" value="PH-like_dom_sf"/>
</dbReference>
<dbReference type="SMART" id="SM00325">
    <property type="entry name" value="RhoGEF"/>
    <property type="match status" value="1"/>
</dbReference>
<dbReference type="PROSITE" id="PS50003">
    <property type="entry name" value="PH_DOMAIN"/>
    <property type="match status" value="1"/>
</dbReference>
<dbReference type="Gene3D" id="1.20.900.10">
    <property type="entry name" value="Dbl homology (DH) domain"/>
    <property type="match status" value="1"/>
</dbReference>
<dbReference type="InterPro" id="IPR000008">
    <property type="entry name" value="C2_dom"/>
</dbReference>
<dbReference type="InterPro" id="IPR011011">
    <property type="entry name" value="Znf_FYVE_PHD"/>
</dbReference>
<dbReference type="PROSITE" id="PS50178">
    <property type="entry name" value="ZF_FYVE"/>
    <property type="match status" value="1"/>
</dbReference>
<keyword evidence="4" id="KW-0479">Metal-binding</keyword>
<feature type="compositionally biased region" description="Basic and acidic residues" evidence="9">
    <location>
        <begin position="483"/>
        <end position="506"/>
    </location>
</feature>
<keyword evidence="3" id="KW-0344">Guanine-nucleotide releasing factor</keyword>
<dbReference type="PROSITE" id="PS50010">
    <property type="entry name" value="DH_2"/>
    <property type="match status" value="1"/>
</dbReference>
<dbReference type="CDD" id="cd00065">
    <property type="entry name" value="FYVE_like_SF"/>
    <property type="match status" value="1"/>
</dbReference>
<dbReference type="InterPro" id="IPR000219">
    <property type="entry name" value="DH_dom"/>
</dbReference>
<dbReference type="SUPFAM" id="SSF48065">
    <property type="entry name" value="DBL homology domain (DH-domain)"/>
    <property type="match status" value="1"/>
</dbReference>
<dbReference type="Gene3D" id="3.30.40.10">
    <property type="entry name" value="Zinc/RING finger domain, C3HC4 (zinc finger)"/>
    <property type="match status" value="1"/>
</dbReference>
<feature type="compositionally biased region" description="Basic and acidic residues" evidence="9">
    <location>
        <begin position="524"/>
        <end position="533"/>
    </location>
</feature>
<dbReference type="PANTHER" id="PTHR12673:SF159">
    <property type="entry name" value="LD03170P"/>
    <property type="match status" value="1"/>
</dbReference>
<dbReference type="GO" id="GO:0008270">
    <property type="term" value="F:zinc ion binding"/>
    <property type="evidence" value="ECO:0007669"/>
    <property type="project" value="UniProtKB-KW"/>
</dbReference>
<evidence type="ECO:0000313" key="14">
    <source>
        <dbReference type="EMBL" id="CAE0654905.1"/>
    </source>
</evidence>
<proteinExistence type="predicted"/>
<sequence>MSSCEGAWSKHATTSRTEKMHRNRQKIAEEILSTERSYCATLRTICDFFYNPLIEACDSGRPILSRKEIAMVFSDISTICNLNENFLKDLQEKIESYSISTCLGMTILAFVPYFRMYRQYVGNHENAKVKSILGQLSDAAKNTSFKRFCAETSSTQKCLPLPALLIAPVQRIPRYQLLVQDFLRNTDAHHPDYLDLRKALEAIKDTAKFVNDAVSKSQNREKIFEISSLFLSNPGLLSPSRWFEHEGTLMKQGSDENYYHFFLFNDLLAYGKEIAFGKYMLQKKIPIDAAFRVRDVSMPRRGSSGGLFVSSPKTNGTWDFGFQILNSVESMQVYAKTPEDKGEWMCAIERVIAEYRNTREELLTKEKKNALAVLQTEKMKYCQRQRRKDGTPCSTKFGMFKRRYNCHKCGVLCCSECAPYRVFMNAGDGKKYRVCTSCVFIAMDSTKENRKLYDDKDLPSKRNPLPLTPKKSTNGPPLPPRKNKPENPGRNPFTDKENSGVGKPREQSSAPPVPHRRSSSLGSPDRKTPDRKSHAPPLPRRKTRTPSKPAPPLPPRRGDAKRHVKSESKEHGTLKVLLLSGRNLRMARRTPSPVVVLESSGQDAVRSRAGSTDDPEWNQELRMYIESLDEKVHIKVLDYNTISKQHMGSAILNIKGLEDSKTRDMWLPIVHDGRPSGEIRVKVQFSKAFRKKIANHPSKTTKRRSFLSPNLNKPLKVA</sequence>
<evidence type="ECO:0000256" key="3">
    <source>
        <dbReference type="ARBA" id="ARBA00022658"/>
    </source>
</evidence>
<dbReference type="InterPro" id="IPR001849">
    <property type="entry name" value="PH_domain"/>
</dbReference>
<feature type="region of interest" description="Disordered" evidence="9">
    <location>
        <begin position="1"/>
        <end position="22"/>
    </location>
</feature>
<dbReference type="CDD" id="cd00160">
    <property type="entry name" value="RhoGEF"/>
    <property type="match status" value="1"/>
</dbReference>
<feature type="domain" description="PH" evidence="10">
    <location>
        <begin position="242"/>
        <end position="353"/>
    </location>
</feature>
<feature type="region of interest" description="Disordered" evidence="9">
    <location>
        <begin position="452"/>
        <end position="573"/>
    </location>
</feature>
<feature type="domain" description="FYVE-type" evidence="13">
    <location>
        <begin position="393"/>
        <end position="438"/>
    </location>
</feature>
<dbReference type="GO" id="GO:0005085">
    <property type="term" value="F:guanyl-nucleotide exchange factor activity"/>
    <property type="evidence" value="ECO:0007669"/>
    <property type="project" value="UniProtKB-KW"/>
</dbReference>
<dbReference type="Pfam" id="PF01363">
    <property type="entry name" value="FYVE"/>
    <property type="match status" value="1"/>
</dbReference>
<dbReference type="SMART" id="SM00233">
    <property type="entry name" value="PH"/>
    <property type="match status" value="1"/>
</dbReference>
<dbReference type="InterPro" id="IPR035899">
    <property type="entry name" value="DBL_dom_sf"/>
</dbReference>
<dbReference type="Pfam" id="PF00621">
    <property type="entry name" value="RhoGEF"/>
    <property type="match status" value="1"/>
</dbReference>
<dbReference type="InterPro" id="IPR051092">
    <property type="entry name" value="FYVE_RhoGEF_PH"/>
</dbReference>
<dbReference type="InterPro" id="IPR000306">
    <property type="entry name" value="Znf_FYVE"/>
</dbReference>
<dbReference type="GO" id="GO:0005737">
    <property type="term" value="C:cytoplasm"/>
    <property type="evidence" value="ECO:0007669"/>
    <property type="project" value="TreeGrafter"/>
</dbReference>
<dbReference type="PROSITE" id="PS50004">
    <property type="entry name" value="C2"/>
    <property type="match status" value="1"/>
</dbReference>
<feature type="domain" description="DH" evidence="12">
    <location>
        <begin position="23"/>
        <end position="213"/>
    </location>
</feature>
<feature type="domain" description="C2" evidence="11">
    <location>
        <begin position="556"/>
        <end position="667"/>
    </location>
</feature>
<dbReference type="SUPFAM" id="SSF57903">
    <property type="entry name" value="FYVE/PHD zinc finger"/>
    <property type="match status" value="1"/>
</dbReference>
<dbReference type="Pfam" id="PF00168">
    <property type="entry name" value="C2"/>
    <property type="match status" value="1"/>
</dbReference>
<reference evidence="14" key="1">
    <citation type="submission" date="2021-01" db="EMBL/GenBank/DDBJ databases">
        <authorList>
            <person name="Corre E."/>
            <person name="Pelletier E."/>
            <person name="Niang G."/>
            <person name="Scheremetjew M."/>
            <person name="Finn R."/>
            <person name="Kale V."/>
            <person name="Holt S."/>
            <person name="Cochrane G."/>
            <person name="Meng A."/>
            <person name="Brown T."/>
            <person name="Cohen L."/>
        </authorList>
    </citation>
    <scope>NUCLEOTIDE SEQUENCE</scope>
    <source>
        <strain evidence="14">CCCM811</strain>
    </source>
</reference>
<organism evidence="14">
    <name type="scientific">Lotharella globosa</name>
    <dbReference type="NCBI Taxonomy" id="91324"/>
    <lineage>
        <taxon>Eukaryota</taxon>
        <taxon>Sar</taxon>
        <taxon>Rhizaria</taxon>
        <taxon>Cercozoa</taxon>
        <taxon>Chlorarachniophyceae</taxon>
        <taxon>Lotharella</taxon>
    </lineage>
</organism>
<evidence type="ECO:0000256" key="8">
    <source>
        <dbReference type="PROSITE-ProRule" id="PRU00091"/>
    </source>
</evidence>
<evidence type="ECO:0000256" key="4">
    <source>
        <dbReference type="ARBA" id="ARBA00022723"/>
    </source>
</evidence>
<dbReference type="SUPFAM" id="SSF50729">
    <property type="entry name" value="PH domain-like"/>
    <property type="match status" value="1"/>
</dbReference>
<keyword evidence="2" id="KW-0963">Cytoplasm</keyword>
<keyword evidence="5 8" id="KW-0863">Zinc-finger</keyword>
<evidence type="ECO:0000259" key="12">
    <source>
        <dbReference type="PROSITE" id="PS50010"/>
    </source>
</evidence>
<dbReference type="InterPro" id="IPR013083">
    <property type="entry name" value="Znf_RING/FYVE/PHD"/>
</dbReference>
<dbReference type="InterPro" id="IPR017455">
    <property type="entry name" value="Znf_FYVE-rel"/>
</dbReference>
<comment type="subcellular location">
    <subcellularLocation>
        <location evidence="1">Cytoplasm</location>
        <location evidence="1">Cytoskeleton</location>
    </subcellularLocation>
</comment>
<keyword evidence="6" id="KW-0862">Zinc</keyword>
<name>A0A7S3YKY0_9EUKA</name>
<dbReference type="Gene3D" id="2.60.40.150">
    <property type="entry name" value="C2 domain"/>
    <property type="match status" value="1"/>
</dbReference>
<feature type="region of interest" description="Disordered" evidence="9">
    <location>
        <begin position="591"/>
        <end position="614"/>
    </location>
</feature>
<dbReference type="PANTHER" id="PTHR12673">
    <property type="entry name" value="FACIOGENITAL DYSPLASIA PROTEIN"/>
    <property type="match status" value="1"/>
</dbReference>
<evidence type="ECO:0000256" key="1">
    <source>
        <dbReference type="ARBA" id="ARBA00004245"/>
    </source>
</evidence>
<dbReference type="Pfam" id="PF00169">
    <property type="entry name" value="PH"/>
    <property type="match status" value="1"/>
</dbReference>
<feature type="region of interest" description="Disordered" evidence="9">
    <location>
        <begin position="694"/>
        <end position="718"/>
    </location>
</feature>
<dbReference type="AlphaFoldDB" id="A0A7S3YKY0"/>
<evidence type="ECO:0000259" key="13">
    <source>
        <dbReference type="PROSITE" id="PS50178"/>
    </source>
</evidence>
<dbReference type="SUPFAM" id="SSF49562">
    <property type="entry name" value="C2 domain (Calcium/lipid-binding domain, CaLB)"/>
    <property type="match status" value="1"/>
</dbReference>